<evidence type="ECO:0000256" key="6">
    <source>
        <dbReference type="SAM" id="MobiDB-lite"/>
    </source>
</evidence>
<evidence type="ECO:0000313" key="9">
    <source>
        <dbReference type="EMBL" id="MBA0600817.1"/>
    </source>
</evidence>
<dbReference type="InterPro" id="IPR036628">
    <property type="entry name" value="Clp_N_dom_sf"/>
</dbReference>
<dbReference type="eggNOG" id="KOG1051">
    <property type="taxonomic scope" value="Eukaryota"/>
</dbReference>
<dbReference type="Gene3D" id="1.10.1780.10">
    <property type="entry name" value="Clp, N-terminal domain"/>
    <property type="match status" value="1"/>
</dbReference>
<dbReference type="GO" id="GO:0005524">
    <property type="term" value="F:ATP binding"/>
    <property type="evidence" value="ECO:0007669"/>
    <property type="project" value="InterPro"/>
</dbReference>
<organism evidence="8 10">
    <name type="scientific">Gossypium raimondii</name>
    <name type="common">Peruvian cotton</name>
    <name type="synonym">Gossypium klotzschianum subsp. raimondii</name>
    <dbReference type="NCBI Taxonomy" id="29730"/>
    <lineage>
        <taxon>Eukaryota</taxon>
        <taxon>Viridiplantae</taxon>
        <taxon>Streptophyta</taxon>
        <taxon>Embryophyta</taxon>
        <taxon>Tracheophyta</taxon>
        <taxon>Spermatophyta</taxon>
        <taxon>Magnoliopsida</taxon>
        <taxon>eudicotyledons</taxon>
        <taxon>Gunneridae</taxon>
        <taxon>Pentapetalae</taxon>
        <taxon>rosids</taxon>
        <taxon>malvids</taxon>
        <taxon>Malvales</taxon>
        <taxon>Malvaceae</taxon>
        <taxon>Malvoideae</taxon>
        <taxon>Gossypium</taxon>
    </lineage>
</organism>
<dbReference type="PANTHER" id="PTHR43572:SF7">
    <property type="entry name" value="CLP R DOMAIN-CONTAINING PROTEIN"/>
    <property type="match status" value="1"/>
</dbReference>
<reference evidence="8 10" key="1">
    <citation type="journal article" date="2012" name="Nature">
        <title>Repeated polyploidization of Gossypium genomes and the evolution of spinnable cotton fibres.</title>
        <authorList>
            <person name="Paterson A.H."/>
            <person name="Wendel J.F."/>
            <person name="Gundlach H."/>
            <person name="Guo H."/>
            <person name="Jenkins J."/>
            <person name="Jin D."/>
            <person name="Llewellyn D."/>
            <person name="Showmaker K.C."/>
            <person name="Shu S."/>
            <person name="Udall J."/>
            <person name="Yoo M.J."/>
            <person name="Byers R."/>
            <person name="Chen W."/>
            <person name="Doron-Faigenboim A."/>
            <person name="Duke M.V."/>
            <person name="Gong L."/>
            <person name="Grimwood J."/>
            <person name="Grover C."/>
            <person name="Grupp K."/>
            <person name="Hu G."/>
            <person name="Lee T.H."/>
            <person name="Li J."/>
            <person name="Lin L."/>
            <person name="Liu T."/>
            <person name="Marler B.S."/>
            <person name="Page J.T."/>
            <person name="Roberts A.W."/>
            <person name="Romanel E."/>
            <person name="Sanders W.S."/>
            <person name="Szadkowski E."/>
            <person name="Tan X."/>
            <person name="Tang H."/>
            <person name="Xu C."/>
            <person name="Wang J."/>
            <person name="Wang Z."/>
            <person name="Zhang D."/>
            <person name="Zhang L."/>
            <person name="Ashrafi H."/>
            <person name="Bedon F."/>
            <person name="Bowers J.E."/>
            <person name="Brubaker C.L."/>
            <person name="Chee P.W."/>
            <person name="Das S."/>
            <person name="Gingle A.R."/>
            <person name="Haigler C.H."/>
            <person name="Harker D."/>
            <person name="Hoffmann L.V."/>
            <person name="Hovav R."/>
            <person name="Jones D.C."/>
            <person name="Lemke C."/>
            <person name="Mansoor S."/>
            <person name="ur Rahman M."/>
            <person name="Rainville L.N."/>
            <person name="Rambani A."/>
            <person name="Reddy U.K."/>
            <person name="Rong J.K."/>
            <person name="Saranga Y."/>
            <person name="Scheffler B.E."/>
            <person name="Scheffler J.A."/>
            <person name="Stelly D.M."/>
            <person name="Triplett B.A."/>
            <person name="Van Deynze A."/>
            <person name="Vaslin M.F."/>
            <person name="Waghmare V.N."/>
            <person name="Walford S.A."/>
            <person name="Wright R.J."/>
            <person name="Zaki E.A."/>
            <person name="Zhang T."/>
            <person name="Dennis E.S."/>
            <person name="Mayer K.F."/>
            <person name="Peterson D.G."/>
            <person name="Rokhsar D.S."/>
            <person name="Wang X."/>
            <person name="Schmutz J."/>
        </authorList>
    </citation>
    <scope>NUCLEOTIDE SEQUENCE [LARGE SCALE GENOMIC DNA]</scope>
</reference>
<name>A0A0D2RWI5_GOSRA</name>
<sequence>MRAGVCSVQQTLTAEASNMVKQSVGLARRRGHAQVTPLHVASALLASANGLLRRACLQSHSHPLQFRALELCFNVALNRLPAFTSNPLLGPQSPHHHHPSLSNALVAAFKRAQAHQRRGTIENQQQPILALKIELQHLIISILDDPSVSRVMREAGFSSPQVKTKLEQTVSLEICSQVPSTKENPISKPQVVGPNVSNSQFLFGSSLSKPADQHRNQNISNVLNTIVNKRRNTVIIGECVDSAESVVKGVMDKFEKGQVSGDLRYLQFIKLPLFSLRNLAKDEVEQKLVELKCLVKNYIGRGVVLYLGDLKWISEFWSNNGEPRRNYYCPVEHIIMEIKRLVCGIRDSGKFFLLGISSFQTYIKCKTGQPSLETIWELHPLTISADSSLSLCLNLADSLPVDEAIGVNKNQTPLTHRLLNFDKEAEQSTASSSLRNKDFISTAIVSSGSSLPSWLQEAKINPLHHKDSVNIRDVQKEHQFWISESEHTDELGYGVPLGFDPKPDLLSNPNSSPNSASSSEATEVDIDGLNEFKIRNAENMNILCSALERKVPWHKDLVPEIVSTILECRSGTRKVKSWLNRGETKEETWLLFLGADHEAKKKIARELARCIFGSQNNMVTISSTSRTADLIEESNNKRKRDKWGSNYVERLGEALNENPHRVLLMEDMEQLNYCSMEAMKQAIENGRISISDGETVGVKDAIIIFSCKSLNALSRGGSSSRKRTKVYETEDEIKETEEMEHKNSSISLDLKIALEDYSAGDDIGIREYVDKLIVFRSVQEL</sequence>
<keyword evidence="4" id="KW-0804">Transcription</keyword>
<dbReference type="Gene3D" id="3.40.50.300">
    <property type="entry name" value="P-loop containing nucleotide triphosphate hydrolases"/>
    <property type="match status" value="1"/>
</dbReference>
<evidence type="ECO:0000259" key="7">
    <source>
        <dbReference type="PROSITE" id="PS51903"/>
    </source>
</evidence>
<dbReference type="InterPro" id="IPR003959">
    <property type="entry name" value="ATPase_AAA_core"/>
</dbReference>
<feature type="compositionally biased region" description="Low complexity" evidence="6">
    <location>
        <begin position="507"/>
        <end position="519"/>
    </location>
</feature>
<dbReference type="PANTHER" id="PTHR43572">
    <property type="entry name" value="CHAPERONE PROTEIN CLPD, CHLOROPLASTIC"/>
    <property type="match status" value="1"/>
</dbReference>
<gene>
    <name evidence="8" type="ORF">B456_012G023900</name>
    <name evidence="9" type="ORF">Gorai_004013</name>
</gene>
<dbReference type="AlphaFoldDB" id="A0A0D2RWI5"/>
<protein>
    <recommendedName>
        <fullName evidence="7">Clp R domain-containing protein</fullName>
    </recommendedName>
</protein>
<keyword evidence="10" id="KW-1185">Reference proteome</keyword>
<keyword evidence="3" id="KW-0805">Transcription regulation</keyword>
<comment type="similarity">
    <text evidence="1">Belongs to the ClpA/ClpB family.</text>
</comment>
<dbReference type="Pfam" id="PF07724">
    <property type="entry name" value="AAA_2"/>
    <property type="match status" value="1"/>
</dbReference>
<evidence type="ECO:0000256" key="4">
    <source>
        <dbReference type="ARBA" id="ARBA00023163"/>
    </source>
</evidence>
<accession>A0A0D2RWI5</accession>
<dbReference type="SUPFAM" id="SSF52540">
    <property type="entry name" value="P-loop containing nucleoside triphosphate hydrolases"/>
    <property type="match status" value="1"/>
</dbReference>
<dbReference type="InterPro" id="IPR058680">
    <property type="entry name" value="NBD_SMAX1-like"/>
</dbReference>
<dbReference type="Proteomes" id="UP000032304">
    <property type="component" value="Chromosome 12"/>
</dbReference>
<dbReference type="EMBL" id="JABEZZ010000012">
    <property type="protein sequence ID" value="MBA0600817.1"/>
    <property type="molecule type" value="Genomic_DNA"/>
</dbReference>
<dbReference type="Pfam" id="PF23569">
    <property type="entry name" value="NBD_SMAX1"/>
    <property type="match status" value="1"/>
</dbReference>
<feature type="domain" description="Clp R" evidence="7">
    <location>
        <begin position="8"/>
        <end position="173"/>
    </location>
</feature>
<dbReference type="PROSITE" id="PS51903">
    <property type="entry name" value="CLP_R"/>
    <property type="match status" value="1"/>
</dbReference>
<dbReference type="STRING" id="29730.A0A0D2RWI5"/>
<proteinExistence type="inferred from homology"/>
<evidence type="ECO:0000313" key="11">
    <source>
        <dbReference type="Proteomes" id="UP000593578"/>
    </source>
</evidence>
<dbReference type="SUPFAM" id="SSF81923">
    <property type="entry name" value="Double Clp-N motif"/>
    <property type="match status" value="1"/>
</dbReference>
<dbReference type="Proteomes" id="UP000593578">
    <property type="component" value="Unassembled WGS sequence"/>
</dbReference>
<evidence type="ECO:0000256" key="2">
    <source>
        <dbReference type="ARBA" id="ARBA00022737"/>
    </source>
</evidence>
<dbReference type="InterPro" id="IPR004176">
    <property type="entry name" value="Clp_R_N"/>
</dbReference>
<dbReference type="InterPro" id="IPR051650">
    <property type="entry name" value="SL_signaling_regulator"/>
</dbReference>
<dbReference type="OrthoDB" id="750498at2759"/>
<reference evidence="9 11" key="2">
    <citation type="journal article" date="2019" name="Genome Biol. Evol.">
        <title>Insights into the evolution of the New World diploid cottons (Gossypium, subgenus Houzingenia) based on genome sequencing.</title>
        <authorList>
            <person name="Grover C.E."/>
            <person name="Arick M.A. 2nd"/>
            <person name="Thrash A."/>
            <person name="Conover J.L."/>
            <person name="Sanders W.S."/>
            <person name="Peterson D.G."/>
            <person name="Frelichowski J.E."/>
            <person name="Scheffler J.A."/>
            <person name="Scheffler B.E."/>
            <person name="Wendel J.F."/>
        </authorList>
    </citation>
    <scope>NUCLEOTIDE SEQUENCE [LARGE SCALE GENOMIC DNA]</scope>
    <source>
        <strain evidence="9">8</strain>
        <tissue evidence="9">Leaf</tissue>
    </source>
</reference>
<dbReference type="EMBL" id="CM001751">
    <property type="protein sequence ID" value="KJB75097.1"/>
    <property type="molecule type" value="Genomic_DNA"/>
</dbReference>
<evidence type="ECO:0000256" key="5">
    <source>
        <dbReference type="PROSITE-ProRule" id="PRU01251"/>
    </source>
</evidence>
<dbReference type="OMA" id="CCRDCSI"/>
<dbReference type="InterPro" id="IPR027417">
    <property type="entry name" value="P-loop_NTPase"/>
</dbReference>
<dbReference type="Gramene" id="KJB75097">
    <property type="protein sequence ID" value="KJB75097"/>
    <property type="gene ID" value="B456_012G023900"/>
</dbReference>
<evidence type="ECO:0000313" key="10">
    <source>
        <dbReference type="Proteomes" id="UP000032304"/>
    </source>
</evidence>
<dbReference type="KEGG" id="gra:105780584"/>
<evidence type="ECO:0000256" key="1">
    <source>
        <dbReference type="ARBA" id="ARBA00008675"/>
    </source>
</evidence>
<feature type="region of interest" description="Disordered" evidence="6">
    <location>
        <begin position="502"/>
        <end position="522"/>
    </location>
</feature>
<reference evidence="9" key="3">
    <citation type="submission" date="2020-04" db="EMBL/GenBank/DDBJ databases">
        <authorList>
            <person name="Grover C.E."/>
            <person name="Arick M.A. II"/>
            <person name="Thrash A."/>
            <person name="Conover J.L."/>
            <person name="Sanders W.S."/>
            <person name="Peterson D.G."/>
            <person name="Scheffler J.A."/>
            <person name="Scheffler B.E."/>
            <person name="Wendel J.F."/>
        </authorList>
    </citation>
    <scope>NUCLEOTIDE SEQUENCE</scope>
    <source>
        <strain evidence="9">8</strain>
        <tissue evidence="9">Leaf</tissue>
    </source>
</reference>
<dbReference type="GO" id="GO:0016887">
    <property type="term" value="F:ATP hydrolysis activity"/>
    <property type="evidence" value="ECO:0007669"/>
    <property type="project" value="InterPro"/>
</dbReference>
<evidence type="ECO:0000256" key="3">
    <source>
        <dbReference type="ARBA" id="ARBA00023015"/>
    </source>
</evidence>
<evidence type="ECO:0000313" key="8">
    <source>
        <dbReference type="EMBL" id="KJB75097.1"/>
    </source>
</evidence>
<dbReference type="Pfam" id="PF02861">
    <property type="entry name" value="Clp_N"/>
    <property type="match status" value="1"/>
</dbReference>
<keyword evidence="2 5" id="KW-0677">Repeat</keyword>